<evidence type="ECO:0000259" key="2">
    <source>
        <dbReference type="Pfam" id="PF02657"/>
    </source>
</evidence>
<organism evidence="3 4">
    <name type="scientific">Mycetocola lacteus</name>
    <dbReference type="NCBI Taxonomy" id="76637"/>
    <lineage>
        <taxon>Bacteria</taxon>
        <taxon>Bacillati</taxon>
        <taxon>Actinomycetota</taxon>
        <taxon>Actinomycetes</taxon>
        <taxon>Micrococcales</taxon>
        <taxon>Microbacteriaceae</taxon>
        <taxon>Mycetocola</taxon>
    </lineage>
</organism>
<dbReference type="InterPro" id="IPR003808">
    <property type="entry name" value="Fe-S_metab-assoc_dom"/>
</dbReference>
<accession>A0A3L7ANR6</accession>
<evidence type="ECO:0000313" key="4">
    <source>
        <dbReference type="Proteomes" id="UP000269438"/>
    </source>
</evidence>
<dbReference type="PANTHER" id="PTHR43597:SF5">
    <property type="entry name" value="SUFE-LIKE PROTEIN 2, CHLOROPLASTIC"/>
    <property type="match status" value="1"/>
</dbReference>
<dbReference type="Gene3D" id="3.90.1010.10">
    <property type="match status" value="1"/>
</dbReference>
<dbReference type="Proteomes" id="UP000269438">
    <property type="component" value="Unassembled WGS sequence"/>
</dbReference>
<comment type="caution">
    <text evidence="3">The sequence shown here is derived from an EMBL/GenBank/DDBJ whole genome shotgun (WGS) entry which is preliminary data.</text>
</comment>
<dbReference type="SUPFAM" id="SSF82649">
    <property type="entry name" value="SufE/NifU"/>
    <property type="match status" value="1"/>
</dbReference>
<evidence type="ECO:0000256" key="1">
    <source>
        <dbReference type="ARBA" id="ARBA00010282"/>
    </source>
</evidence>
<dbReference type="EMBL" id="RCUY01000009">
    <property type="protein sequence ID" value="RLP82099.1"/>
    <property type="molecule type" value="Genomic_DNA"/>
</dbReference>
<dbReference type="OrthoDB" id="9806335at2"/>
<dbReference type="PANTHER" id="PTHR43597">
    <property type="entry name" value="SULFUR ACCEPTOR PROTEIN CSDE"/>
    <property type="match status" value="1"/>
</dbReference>
<proteinExistence type="inferred from homology"/>
<gene>
    <name evidence="3" type="ORF">D9V34_09780</name>
</gene>
<sequence>MTDNALPAALAEISEDFLDLDENSRLELLLDFSRELPELPARYSDHPEELERVAECQSPVFIRVELDDYGLVQLFATAPQEAPTTRGFASILVQGLSGLSVEEALAVPSDYSQRLGLARAVSPLRLAGMTGMIRRAQRQIRLLAGHE</sequence>
<evidence type="ECO:0000313" key="3">
    <source>
        <dbReference type="EMBL" id="RLP82099.1"/>
    </source>
</evidence>
<protein>
    <submittedName>
        <fullName evidence="3">SufE family protein</fullName>
    </submittedName>
</protein>
<reference evidence="3 4" key="1">
    <citation type="submission" date="2018-10" db="EMBL/GenBank/DDBJ databases">
        <authorList>
            <person name="Li J."/>
        </authorList>
    </citation>
    <scope>NUCLEOTIDE SEQUENCE [LARGE SCALE GENOMIC DNA]</scope>
    <source>
        <strain evidence="3 4">JCM 11654</strain>
    </source>
</reference>
<dbReference type="Pfam" id="PF02657">
    <property type="entry name" value="SufE"/>
    <property type="match status" value="1"/>
</dbReference>
<comment type="similarity">
    <text evidence="1">Belongs to the SufE family.</text>
</comment>
<name>A0A3L7ANR6_9MICO</name>
<dbReference type="RefSeq" id="WP_121688650.1">
    <property type="nucleotide sequence ID" value="NZ_RCUY01000009.1"/>
</dbReference>
<keyword evidence="4" id="KW-1185">Reference proteome</keyword>
<dbReference type="AlphaFoldDB" id="A0A3L7ANR6"/>
<feature type="domain" description="Fe-S metabolism associated" evidence="2">
    <location>
        <begin position="15"/>
        <end position="138"/>
    </location>
</feature>